<feature type="compositionally biased region" description="Low complexity" evidence="1">
    <location>
        <begin position="148"/>
        <end position="167"/>
    </location>
</feature>
<feature type="region of interest" description="Disordered" evidence="1">
    <location>
        <begin position="146"/>
        <end position="173"/>
    </location>
</feature>
<organism evidence="2">
    <name type="scientific">Rhizophora mucronata</name>
    <name type="common">Asiatic mangrove</name>
    <dbReference type="NCBI Taxonomy" id="61149"/>
    <lineage>
        <taxon>Eukaryota</taxon>
        <taxon>Viridiplantae</taxon>
        <taxon>Streptophyta</taxon>
        <taxon>Embryophyta</taxon>
        <taxon>Tracheophyta</taxon>
        <taxon>Spermatophyta</taxon>
        <taxon>Magnoliopsida</taxon>
        <taxon>eudicotyledons</taxon>
        <taxon>Gunneridae</taxon>
        <taxon>Pentapetalae</taxon>
        <taxon>rosids</taxon>
        <taxon>fabids</taxon>
        <taxon>Malpighiales</taxon>
        <taxon>Rhizophoraceae</taxon>
        <taxon>Rhizophora</taxon>
    </lineage>
</organism>
<evidence type="ECO:0000256" key="1">
    <source>
        <dbReference type="SAM" id="MobiDB-lite"/>
    </source>
</evidence>
<dbReference type="EMBL" id="GGEC01055259">
    <property type="protein sequence ID" value="MBX35743.1"/>
    <property type="molecule type" value="Transcribed_RNA"/>
</dbReference>
<protein>
    <submittedName>
        <fullName evidence="2">Uncharacterized protein MANES_13G114000</fullName>
    </submittedName>
</protein>
<reference evidence="2" key="1">
    <citation type="submission" date="2018-02" db="EMBL/GenBank/DDBJ databases">
        <title>Rhizophora mucronata_Transcriptome.</title>
        <authorList>
            <person name="Meera S.P."/>
            <person name="Sreeshan A."/>
            <person name="Augustine A."/>
        </authorList>
    </citation>
    <scope>NUCLEOTIDE SEQUENCE</scope>
    <source>
        <tissue evidence="2">Leaf</tissue>
    </source>
</reference>
<proteinExistence type="predicted"/>
<dbReference type="AlphaFoldDB" id="A0A2P2MZU8"/>
<feature type="region of interest" description="Disordered" evidence="1">
    <location>
        <begin position="27"/>
        <end position="122"/>
    </location>
</feature>
<feature type="compositionally biased region" description="Low complexity" evidence="1">
    <location>
        <begin position="52"/>
        <end position="78"/>
    </location>
</feature>
<dbReference type="PANTHER" id="PTHR33922:SF2">
    <property type="entry name" value="OS07G0589600 PROTEIN"/>
    <property type="match status" value="1"/>
</dbReference>
<accession>A0A2P2MZU8</accession>
<name>A0A2P2MZU8_RHIMU</name>
<sequence>MCAADDIFFQGQILPFRLSVNSETGFNKFSRQDSLNPTSRSISRPESMDPVSLGRSTSFSSRSSSSRSHQSSSSASSSIAATAGIRKPRISNQFFTQPSPKPQIRPSIASLGGNPACNGTRKSSTWDILKRGLVRTPEIKLQDLKVRSSVSQNSSSSSNLRSQNFSQISHRKDLERRRKQRALINGCSCSDYSVVKPVALNSLVIKSTVNDVNDDDSGRVFGEERLKESKIKKQLAQKHQAKQAMSRHRTFEWLRQL</sequence>
<evidence type="ECO:0000313" key="2">
    <source>
        <dbReference type="EMBL" id="MBX35743.1"/>
    </source>
</evidence>
<dbReference type="PANTHER" id="PTHR33922">
    <property type="entry name" value="OS01G0888066 PROTEIN-RELATED"/>
    <property type="match status" value="1"/>
</dbReference>
<feature type="compositionally biased region" description="Polar residues" evidence="1">
    <location>
        <begin position="27"/>
        <end position="44"/>
    </location>
</feature>